<dbReference type="PANTHER" id="PTHR19446">
    <property type="entry name" value="REVERSE TRANSCRIPTASES"/>
    <property type="match status" value="1"/>
</dbReference>
<keyword evidence="1" id="KW-0695">RNA-directed DNA polymerase</keyword>
<dbReference type="AlphaFoldDB" id="A0A6A4WMB0"/>
<evidence type="ECO:0000313" key="1">
    <source>
        <dbReference type="EMBL" id="KAF0303762.1"/>
    </source>
</evidence>
<proteinExistence type="predicted"/>
<organism evidence="1 2">
    <name type="scientific">Amphibalanus amphitrite</name>
    <name type="common">Striped barnacle</name>
    <name type="synonym">Balanus amphitrite</name>
    <dbReference type="NCBI Taxonomy" id="1232801"/>
    <lineage>
        <taxon>Eukaryota</taxon>
        <taxon>Metazoa</taxon>
        <taxon>Ecdysozoa</taxon>
        <taxon>Arthropoda</taxon>
        <taxon>Crustacea</taxon>
        <taxon>Multicrustacea</taxon>
        <taxon>Cirripedia</taxon>
        <taxon>Thoracica</taxon>
        <taxon>Thoracicalcarea</taxon>
        <taxon>Balanomorpha</taxon>
        <taxon>Balanoidea</taxon>
        <taxon>Balanidae</taxon>
        <taxon>Amphibalaninae</taxon>
        <taxon>Amphibalanus</taxon>
    </lineage>
</organism>
<comment type="caution">
    <text evidence="1">The sequence shown here is derived from an EMBL/GenBank/DDBJ whole genome shotgun (WGS) entry which is preliminary data.</text>
</comment>
<dbReference type="Proteomes" id="UP000440578">
    <property type="component" value="Unassembled WGS sequence"/>
</dbReference>
<dbReference type="GO" id="GO:0003964">
    <property type="term" value="F:RNA-directed DNA polymerase activity"/>
    <property type="evidence" value="ECO:0007669"/>
    <property type="project" value="UniProtKB-KW"/>
</dbReference>
<accession>A0A6A4WMB0</accession>
<evidence type="ECO:0000313" key="2">
    <source>
        <dbReference type="Proteomes" id="UP000440578"/>
    </source>
</evidence>
<protein>
    <submittedName>
        <fullName evidence="1">Putative RNA-directed DNA polymerase from transposon BS</fullName>
    </submittedName>
</protein>
<dbReference type="EMBL" id="VIIS01000916">
    <property type="protein sequence ID" value="KAF0303762.1"/>
    <property type="molecule type" value="Genomic_DNA"/>
</dbReference>
<keyword evidence="1" id="KW-0548">Nucleotidyltransferase</keyword>
<name>A0A6A4WMB0_AMPAM</name>
<gene>
    <name evidence="1" type="primary">RTase_79</name>
    <name evidence="1" type="ORF">FJT64_024300</name>
</gene>
<keyword evidence="1" id="KW-0808">Transferase</keyword>
<keyword evidence="2" id="KW-1185">Reference proteome</keyword>
<sequence>MEDNGRTLVTDREKATVFNRTYATVSKQVRNPKVDRDAKRRLKASNVRTCHECRGQRTGFCSPFTEEELTRQISQAQLQKSPGPDDLCNEHVKHLGPRARHALLSLIKASWQTGAVPREWRRAVIVPIPKSGKDPRKIGSYWPIALTSHIAKLAERVIATRLTHLVAERQLVPPEQVGFREKRGVEDVIARLTQQVQDGWQKKPCPLPTLQEAGSGWRGGPEVCAGSL</sequence>
<reference evidence="1 2" key="1">
    <citation type="submission" date="2019-07" db="EMBL/GenBank/DDBJ databases">
        <title>Draft genome assembly of a fouling barnacle, Amphibalanus amphitrite (Darwin, 1854): The first reference genome for Thecostraca.</title>
        <authorList>
            <person name="Kim W."/>
        </authorList>
    </citation>
    <scope>NUCLEOTIDE SEQUENCE [LARGE SCALE GENOMIC DNA]</scope>
    <source>
        <strain evidence="1">SNU_AA5</strain>
        <tissue evidence="1">Soma without cirri and trophi</tissue>
    </source>
</reference>